<evidence type="ECO:0000256" key="5">
    <source>
        <dbReference type="ARBA" id="ARBA00023002"/>
    </source>
</evidence>
<dbReference type="GO" id="GO:0003955">
    <property type="term" value="F:NAD(P)H dehydrogenase (quinone) activity"/>
    <property type="evidence" value="ECO:0007669"/>
    <property type="project" value="TreeGrafter"/>
</dbReference>
<feature type="domain" description="FAD/NAD(P)-binding" evidence="6">
    <location>
        <begin position="15"/>
        <end position="345"/>
    </location>
</feature>
<dbReference type="InterPro" id="IPR051169">
    <property type="entry name" value="NADH-Q_oxidoreductase"/>
</dbReference>
<evidence type="ECO:0000256" key="2">
    <source>
        <dbReference type="ARBA" id="ARBA00005272"/>
    </source>
</evidence>
<comment type="caution">
    <text evidence="7">The sequence shown here is derived from an EMBL/GenBank/DDBJ whole genome shotgun (WGS) entry which is preliminary data.</text>
</comment>
<reference evidence="7 8" key="1">
    <citation type="submission" date="2018-05" db="EMBL/GenBank/DDBJ databases">
        <title>Freshwater and sediment microbial communities from various areas in North America, analyzing microbe dynamics in response to fracking.</title>
        <authorList>
            <person name="Lamendella R."/>
        </authorList>
    </citation>
    <scope>NUCLEOTIDE SEQUENCE [LARGE SCALE GENOMIC DNA]</scope>
    <source>
        <strain evidence="7 8">125B1</strain>
    </source>
</reference>
<sequence>MHLFLALLALMDTQHIIIVGGGAGGLELATKLGKKYRNNKKISVTLIDRNLTHVWKPLLHEVAAGALDADIDGVDYRVQAAHAGFNFLPGELNDIDTTARLIKLAAITDDQGQQIVAARELPYSTLVLAIGSVTNDFGTKGAGQHCYFLDSVKQAVRFHHRLMNKFLSLQAERYPRPLKVAIVGGGATGVELSAELFKSAELIRSYGFADFELNKLQITLVEAGPRILPALPERIAAAAQQELEKLGVRICDNTQVVEVTDQGLVTKSGELIEASIKVWAAGVKAPDFLAKLPGFETNRANQIVVKPTLQASTNDDVFVIGDCAAFTQADGSRVPPRAQSAHQMAATAYANIVAKQKHKPLRTFVYKDHGSLVSLSSYTAVGSLMGNLTKGAMKVEGWLARIMYKSLYRMHQVAVHGYFKTFLFMLIKGLSRRLRPRLKLH</sequence>
<dbReference type="InterPro" id="IPR023753">
    <property type="entry name" value="FAD/NAD-binding_dom"/>
</dbReference>
<accession>A0A317Q8J9</accession>
<dbReference type="GO" id="GO:0019646">
    <property type="term" value="P:aerobic electron transport chain"/>
    <property type="evidence" value="ECO:0007669"/>
    <property type="project" value="TreeGrafter"/>
</dbReference>
<dbReference type="InterPro" id="IPR036188">
    <property type="entry name" value="FAD/NAD-bd_sf"/>
</dbReference>
<dbReference type="Proteomes" id="UP000246964">
    <property type="component" value="Unassembled WGS sequence"/>
</dbReference>
<proteinExistence type="inferred from homology"/>
<evidence type="ECO:0000313" key="8">
    <source>
        <dbReference type="Proteomes" id="UP000246964"/>
    </source>
</evidence>
<comment type="cofactor">
    <cofactor evidence="1">
        <name>FAD</name>
        <dbReference type="ChEBI" id="CHEBI:57692"/>
    </cofactor>
</comment>
<dbReference type="Gene3D" id="3.50.50.100">
    <property type="match status" value="1"/>
</dbReference>
<evidence type="ECO:0000256" key="4">
    <source>
        <dbReference type="ARBA" id="ARBA00022827"/>
    </source>
</evidence>
<dbReference type="EMBL" id="QGTT01000005">
    <property type="protein sequence ID" value="PWW13659.1"/>
    <property type="molecule type" value="Genomic_DNA"/>
</dbReference>
<dbReference type="RefSeq" id="WP_309136744.1">
    <property type="nucleotide sequence ID" value="NZ_QGTT01000005.1"/>
</dbReference>
<evidence type="ECO:0000313" key="7">
    <source>
        <dbReference type="EMBL" id="PWW13659.1"/>
    </source>
</evidence>
<dbReference type="SUPFAM" id="SSF51905">
    <property type="entry name" value="FAD/NAD(P)-binding domain"/>
    <property type="match status" value="1"/>
</dbReference>
<organism evidence="7 8">
    <name type="scientific">Pseudidiomarina maritima</name>
    <dbReference type="NCBI Taxonomy" id="519453"/>
    <lineage>
        <taxon>Bacteria</taxon>
        <taxon>Pseudomonadati</taxon>
        <taxon>Pseudomonadota</taxon>
        <taxon>Gammaproteobacteria</taxon>
        <taxon>Alteromonadales</taxon>
        <taxon>Idiomarinaceae</taxon>
        <taxon>Pseudidiomarina</taxon>
    </lineage>
</organism>
<dbReference type="Pfam" id="PF07992">
    <property type="entry name" value="Pyr_redox_2"/>
    <property type="match status" value="1"/>
</dbReference>
<name>A0A317Q8J9_9GAMM</name>
<evidence type="ECO:0000259" key="6">
    <source>
        <dbReference type="Pfam" id="PF07992"/>
    </source>
</evidence>
<keyword evidence="8" id="KW-1185">Reference proteome</keyword>
<evidence type="ECO:0000256" key="3">
    <source>
        <dbReference type="ARBA" id="ARBA00022630"/>
    </source>
</evidence>
<dbReference type="PANTHER" id="PTHR42913">
    <property type="entry name" value="APOPTOSIS-INDUCING FACTOR 1"/>
    <property type="match status" value="1"/>
</dbReference>
<gene>
    <name evidence="7" type="ORF">DET45_1054</name>
</gene>
<evidence type="ECO:0000256" key="1">
    <source>
        <dbReference type="ARBA" id="ARBA00001974"/>
    </source>
</evidence>
<dbReference type="AlphaFoldDB" id="A0A317Q8J9"/>
<dbReference type="PRINTS" id="PR00368">
    <property type="entry name" value="FADPNR"/>
</dbReference>
<protein>
    <submittedName>
        <fullName evidence="7">NADH dehydrogenase FAD-containing subunit</fullName>
    </submittedName>
</protein>
<dbReference type="PRINTS" id="PR00411">
    <property type="entry name" value="PNDRDTASEI"/>
</dbReference>
<keyword evidence="5" id="KW-0560">Oxidoreductase</keyword>
<comment type="similarity">
    <text evidence="2">Belongs to the NADH dehydrogenase family.</text>
</comment>
<keyword evidence="3" id="KW-0285">Flavoprotein</keyword>
<dbReference type="PANTHER" id="PTHR42913:SF3">
    <property type="entry name" value="64 KDA MITOCHONDRIAL NADH DEHYDROGENASE (EUROFUNG)"/>
    <property type="match status" value="1"/>
</dbReference>
<keyword evidence="4" id="KW-0274">FAD</keyword>